<comment type="similarity">
    <text evidence="7">Belongs to the purine/pyrimidine phosphoribosyltransferase family. PyrE subfamily.</text>
</comment>
<evidence type="ECO:0000256" key="6">
    <source>
        <dbReference type="ARBA" id="ARBA00022975"/>
    </source>
</evidence>
<comment type="catalytic activity">
    <reaction evidence="7">
        <text>orotidine 5'-phosphate + diphosphate = orotate + 5-phospho-alpha-D-ribose 1-diphosphate</text>
        <dbReference type="Rhea" id="RHEA:10380"/>
        <dbReference type="ChEBI" id="CHEBI:30839"/>
        <dbReference type="ChEBI" id="CHEBI:33019"/>
        <dbReference type="ChEBI" id="CHEBI:57538"/>
        <dbReference type="ChEBI" id="CHEBI:58017"/>
        <dbReference type="EC" id="2.4.2.10"/>
    </reaction>
</comment>
<evidence type="ECO:0000256" key="1">
    <source>
        <dbReference type="ARBA" id="ARBA00004889"/>
    </source>
</evidence>
<evidence type="ECO:0000256" key="4">
    <source>
        <dbReference type="ARBA" id="ARBA00022679"/>
    </source>
</evidence>
<dbReference type="InterPro" id="IPR029057">
    <property type="entry name" value="PRTase-like"/>
</dbReference>
<evidence type="ECO:0000313" key="10">
    <source>
        <dbReference type="Proteomes" id="UP000515847"/>
    </source>
</evidence>
<dbReference type="PANTHER" id="PTHR19278:SF9">
    <property type="entry name" value="URIDINE 5'-MONOPHOSPHATE SYNTHASE"/>
    <property type="match status" value="1"/>
</dbReference>
<dbReference type="Pfam" id="PF00156">
    <property type="entry name" value="Pribosyltran"/>
    <property type="match status" value="1"/>
</dbReference>
<dbReference type="InterPro" id="IPR023031">
    <property type="entry name" value="OPRT"/>
</dbReference>
<dbReference type="OrthoDB" id="9783570at2"/>
<keyword evidence="5 7" id="KW-0460">Magnesium</keyword>
<dbReference type="GO" id="GO:0019856">
    <property type="term" value="P:pyrimidine nucleobase biosynthetic process"/>
    <property type="evidence" value="ECO:0007669"/>
    <property type="project" value="InterPro"/>
</dbReference>
<keyword evidence="4 7" id="KW-0808">Transferase</keyword>
<dbReference type="InterPro" id="IPR006273">
    <property type="entry name" value="Orotate_PRibTrfase_bac"/>
</dbReference>
<comment type="cofactor">
    <cofactor evidence="7">
        <name>Mg(2+)</name>
        <dbReference type="ChEBI" id="CHEBI:18420"/>
    </cofactor>
</comment>
<dbReference type="InterPro" id="IPR000836">
    <property type="entry name" value="PRTase_dom"/>
</dbReference>
<accession>A0A7G6E2M0</accession>
<evidence type="ECO:0000256" key="5">
    <source>
        <dbReference type="ARBA" id="ARBA00022842"/>
    </source>
</evidence>
<dbReference type="PANTHER" id="PTHR19278">
    <property type="entry name" value="OROTATE PHOSPHORIBOSYLTRANSFERASE"/>
    <property type="match status" value="1"/>
</dbReference>
<dbReference type="RefSeq" id="WP_034422000.1">
    <property type="nucleotide sequence ID" value="NZ_CP045798.1"/>
</dbReference>
<feature type="domain" description="Phosphoribosyltransferase" evidence="8">
    <location>
        <begin position="42"/>
        <end position="168"/>
    </location>
</feature>
<keyword evidence="6 7" id="KW-0665">Pyrimidine biosynthesis</keyword>
<comment type="pathway">
    <text evidence="1 7">Pyrimidine metabolism; UMP biosynthesis via de novo pathway; UMP from orotate: step 1/2.</text>
</comment>
<dbReference type="GO" id="GO:0004588">
    <property type="term" value="F:orotate phosphoribosyltransferase activity"/>
    <property type="evidence" value="ECO:0007669"/>
    <property type="project" value="UniProtKB-UniRule"/>
</dbReference>
<keyword evidence="10" id="KW-1185">Reference proteome</keyword>
<evidence type="ECO:0000259" key="8">
    <source>
        <dbReference type="Pfam" id="PF00156"/>
    </source>
</evidence>
<dbReference type="UniPathway" id="UPA00070">
    <property type="reaction ID" value="UER00119"/>
</dbReference>
<dbReference type="Proteomes" id="UP000515847">
    <property type="component" value="Chromosome"/>
</dbReference>
<proteinExistence type="inferred from homology"/>
<dbReference type="EC" id="2.4.2.10" evidence="2 7"/>
<comment type="subunit">
    <text evidence="7">Homodimer.</text>
</comment>
<feature type="binding site" evidence="7">
    <location>
        <position position="119"/>
    </location>
    <ligand>
        <name>orotate</name>
        <dbReference type="ChEBI" id="CHEBI:30839"/>
    </ligand>
</feature>
<evidence type="ECO:0000256" key="7">
    <source>
        <dbReference type="HAMAP-Rule" id="MF_01208"/>
    </source>
</evidence>
<dbReference type="NCBIfam" id="TIGR01367">
    <property type="entry name" value="pyrE_Therm"/>
    <property type="match status" value="1"/>
</dbReference>
<evidence type="ECO:0000256" key="3">
    <source>
        <dbReference type="ARBA" id="ARBA00022676"/>
    </source>
</evidence>
<feature type="binding site" evidence="7">
    <location>
        <position position="147"/>
    </location>
    <ligand>
        <name>orotate</name>
        <dbReference type="ChEBI" id="CHEBI:30839"/>
    </ligand>
</feature>
<name>A0A7G6E2M0_THEFR</name>
<dbReference type="EMBL" id="CP045798">
    <property type="protein sequence ID" value="QNB46324.1"/>
    <property type="molecule type" value="Genomic_DNA"/>
</dbReference>
<dbReference type="Gene3D" id="3.40.50.2020">
    <property type="match status" value="1"/>
</dbReference>
<organism evidence="9 10">
    <name type="scientific">Thermanaerosceptrum fracticalcis</name>
    <dbReference type="NCBI Taxonomy" id="1712410"/>
    <lineage>
        <taxon>Bacteria</taxon>
        <taxon>Bacillati</taxon>
        <taxon>Bacillota</taxon>
        <taxon>Clostridia</taxon>
        <taxon>Eubacteriales</taxon>
        <taxon>Peptococcaceae</taxon>
        <taxon>Thermanaerosceptrum</taxon>
    </lineage>
</organism>
<dbReference type="KEGG" id="tfr:BR63_08360"/>
<dbReference type="GO" id="GO:0000287">
    <property type="term" value="F:magnesium ion binding"/>
    <property type="evidence" value="ECO:0007669"/>
    <property type="project" value="UniProtKB-UniRule"/>
</dbReference>
<comment type="caution">
    <text evidence="7">Lacks conserved residue(s) required for the propagation of feature annotation.</text>
</comment>
<gene>
    <name evidence="7" type="primary">pyrE</name>
    <name evidence="9" type="ORF">BR63_08360</name>
</gene>
<sequence>MLDSTQVLEMLKSVGAFKEGHFKFSSGLHGDTYVQCALLLKEPDLSEKVCRVIAEHFRKDKPDIVIGPALGGVIVAYEVARHLGVPGIFTERENGVTTLRRMFTIEPGQRVLVVEDVITTGKSSQEVIDLVEGFGAHVIGVGSIVDRSNGLAKISVPYYSLLEIKMNNYDPEECPLCKKGLPLYKPGSRK</sequence>
<keyword evidence="3 7" id="KW-0328">Glycosyltransferase</keyword>
<reference evidence="9 10" key="1">
    <citation type="journal article" date="2019" name="Front. Microbiol.">
        <title>Thermoanaerosceptrum fracticalcis gen. nov. sp. nov., a Novel Fumarate-Fermenting Microorganism From a Deep Fractured Carbonate Aquifer of the US Great Basin.</title>
        <authorList>
            <person name="Hamilton-Brehm S.D."/>
            <person name="Stewart L.E."/>
            <person name="Zavarin M."/>
            <person name="Caldwell M."/>
            <person name="Lawson P.A."/>
            <person name="Onstott T.C."/>
            <person name="Grzymski J."/>
            <person name="Neveux I."/>
            <person name="Lollar B.S."/>
            <person name="Russell C.E."/>
            <person name="Moser D.P."/>
        </authorList>
    </citation>
    <scope>NUCLEOTIDE SEQUENCE [LARGE SCALE GENOMIC DNA]</scope>
    <source>
        <strain evidence="9 10">DRI-13</strain>
    </source>
</reference>
<protein>
    <recommendedName>
        <fullName evidence="2 7">Orotate phosphoribosyltransferase</fullName>
        <shortName evidence="7">OPRT</shortName>
        <shortName evidence="7">OPRTase</shortName>
        <ecNumber evidence="2 7">2.4.2.10</ecNumber>
    </recommendedName>
</protein>
<dbReference type="GO" id="GO:0044205">
    <property type="term" value="P:'de novo' UMP biosynthetic process"/>
    <property type="evidence" value="ECO:0007669"/>
    <property type="project" value="UniProtKB-UniRule"/>
</dbReference>
<evidence type="ECO:0000313" key="9">
    <source>
        <dbReference type="EMBL" id="QNB46324.1"/>
    </source>
</evidence>
<feature type="binding site" description="in other chain" evidence="7">
    <location>
        <begin position="115"/>
        <end position="123"/>
    </location>
    <ligand>
        <name>5-phospho-alpha-D-ribose 1-diphosphate</name>
        <dbReference type="ChEBI" id="CHEBI:58017"/>
        <note>ligand shared between dimeric partners</note>
    </ligand>
</feature>
<dbReference type="SUPFAM" id="SSF53271">
    <property type="entry name" value="PRTase-like"/>
    <property type="match status" value="1"/>
</dbReference>
<dbReference type="HAMAP" id="MF_01208">
    <property type="entry name" value="PyrE"/>
    <property type="match status" value="1"/>
</dbReference>
<dbReference type="AlphaFoldDB" id="A0A7G6E2M0"/>
<dbReference type="CDD" id="cd06223">
    <property type="entry name" value="PRTases_typeI"/>
    <property type="match status" value="1"/>
</dbReference>
<evidence type="ECO:0000256" key="2">
    <source>
        <dbReference type="ARBA" id="ARBA00011971"/>
    </source>
</evidence>
<comment type="function">
    <text evidence="7">Catalyzes the transfer of a ribosyl phosphate group from 5-phosphoribose 1-diphosphate to orotate, leading to the formation of orotidine monophosphate (OMP).</text>
</comment>